<keyword evidence="1" id="KW-0812">Transmembrane</keyword>
<accession>A0A1F8GVI7</accession>
<dbReference type="STRING" id="1802701.A3A33_03675"/>
<feature type="transmembrane region" description="Helical" evidence="1">
    <location>
        <begin position="298"/>
        <end position="316"/>
    </location>
</feature>
<dbReference type="Proteomes" id="UP000179047">
    <property type="component" value="Unassembled WGS sequence"/>
</dbReference>
<evidence type="ECO:0008006" key="4">
    <source>
        <dbReference type="Google" id="ProtNLM"/>
    </source>
</evidence>
<feature type="transmembrane region" description="Helical" evidence="1">
    <location>
        <begin position="273"/>
        <end position="291"/>
    </location>
</feature>
<evidence type="ECO:0000256" key="1">
    <source>
        <dbReference type="SAM" id="Phobius"/>
    </source>
</evidence>
<reference evidence="2 3" key="1">
    <citation type="journal article" date="2016" name="Nat. Commun.">
        <title>Thousands of microbial genomes shed light on interconnected biogeochemical processes in an aquifer system.</title>
        <authorList>
            <person name="Anantharaman K."/>
            <person name="Brown C.T."/>
            <person name="Hug L.A."/>
            <person name="Sharon I."/>
            <person name="Castelle C.J."/>
            <person name="Probst A.J."/>
            <person name="Thomas B.C."/>
            <person name="Singh A."/>
            <person name="Wilkins M.J."/>
            <person name="Karaoz U."/>
            <person name="Brodie E.L."/>
            <person name="Williams K.H."/>
            <person name="Hubbard S.S."/>
            <person name="Banfield J.F."/>
        </authorList>
    </citation>
    <scope>NUCLEOTIDE SEQUENCE [LARGE SCALE GENOMIC DNA]</scope>
</reference>
<proteinExistence type="predicted"/>
<organism evidence="2 3">
    <name type="scientific">Candidatus Yanofskybacteria bacterium RIFCSPLOWO2_01_FULL_49_25</name>
    <dbReference type="NCBI Taxonomy" id="1802701"/>
    <lineage>
        <taxon>Bacteria</taxon>
        <taxon>Candidatus Yanofskyibacteriota</taxon>
    </lineage>
</organism>
<feature type="transmembrane region" description="Helical" evidence="1">
    <location>
        <begin position="322"/>
        <end position="342"/>
    </location>
</feature>
<dbReference type="EMBL" id="MGKP01000008">
    <property type="protein sequence ID" value="OGN29291.1"/>
    <property type="molecule type" value="Genomic_DNA"/>
</dbReference>
<comment type="caution">
    <text evidence="2">The sequence shown here is derived from an EMBL/GenBank/DDBJ whole genome shotgun (WGS) entry which is preliminary data.</text>
</comment>
<feature type="transmembrane region" description="Helical" evidence="1">
    <location>
        <begin position="354"/>
        <end position="371"/>
    </location>
</feature>
<evidence type="ECO:0000313" key="3">
    <source>
        <dbReference type="Proteomes" id="UP000179047"/>
    </source>
</evidence>
<dbReference type="NCBIfam" id="NF008712">
    <property type="entry name" value="PRK11715.1-1"/>
    <property type="match status" value="1"/>
</dbReference>
<dbReference type="PIRSF" id="PIRSF004548">
    <property type="entry name" value="CreD"/>
    <property type="match status" value="1"/>
</dbReference>
<dbReference type="PANTHER" id="PTHR30092">
    <property type="entry name" value="INNER MEMBRANE PROTEIN CRED"/>
    <property type="match status" value="1"/>
</dbReference>
<dbReference type="AlphaFoldDB" id="A0A1F8GVI7"/>
<dbReference type="Pfam" id="PF06123">
    <property type="entry name" value="CreD"/>
    <property type="match status" value="2"/>
</dbReference>
<evidence type="ECO:0000313" key="2">
    <source>
        <dbReference type="EMBL" id="OGN29291.1"/>
    </source>
</evidence>
<keyword evidence="1" id="KW-1133">Transmembrane helix</keyword>
<keyword evidence="1" id="KW-0472">Membrane</keyword>
<name>A0A1F8GVI7_9BACT</name>
<feature type="transmembrane region" description="Helical" evidence="1">
    <location>
        <begin position="377"/>
        <end position="395"/>
    </location>
</feature>
<dbReference type="GO" id="GO:0005886">
    <property type="term" value="C:plasma membrane"/>
    <property type="evidence" value="ECO:0007669"/>
    <property type="project" value="TreeGrafter"/>
</dbReference>
<sequence length="411" mass="45732">MSIKLLGIGAVGVICLIASLVVYGLVSERESRFQDAQAEITSSWGNEQLLAGPFMVSGSKYVLPERIEYKITMDPQVRSRGIFDAVVYTARVRIEGVFSSEDLRRVMPVPNPQLPFMLALGMTDIRGIESNSITWNGSKLSAEPGSALSFMDGGIRAYAGTGTFAPNTTYTFAYDLVLKGSEKIEVLPIGKDTVVRIDSPWRAPKFSGAFLPSEPTIGDRGFDAQWHISHLGRPYTQIVDRQQHITALRDSAFGVELFQQVDFYSKIVRSIKYAVLFIAITFMAFFLIEILSGVRIHTVQYLLVGFALALFYLLLLSLSEHIGFLAAYIIATLMIAGLITIYSTKLLQSGRKSGMIFAILILLYGYLYFVLHLEDYALIFGSLLLFALLATIMYLTRNIDWYKLSTPKPSV</sequence>
<protein>
    <recommendedName>
        <fullName evidence="4">Cell envelope integrity protein CreD</fullName>
    </recommendedName>
</protein>
<gene>
    <name evidence="2" type="ORF">A3A33_03675</name>
</gene>
<dbReference type="InterPro" id="IPR010364">
    <property type="entry name" value="Uncharacterised_IM_CreD"/>
</dbReference>
<dbReference type="PANTHER" id="PTHR30092:SF0">
    <property type="entry name" value="INNER MEMBRANE PROTEIN CRED"/>
    <property type="match status" value="1"/>
</dbReference>